<dbReference type="CDD" id="cd11013">
    <property type="entry name" value="Plantacyanin"/>
    <property type="match status" value="1"/>
</dbReference>
<organism evidence="8 9">
    <name type="scientific">Linum trigynum</name>
    <dbReference type="NCBI Taxonomy" id="586398"/>
    <lineage>
        <taxon>Eukaryota</taxon>
        <taxon>Viridiplantae</taxon>
        <taxon>Streptophyta</taxon>
        <taxon>Embryophyta</taxon>
        <taxon>Tracheophyta</taxon>
        <taxon>Spermatophyta</taxon>
        <taxon>Magnoliopsida</taxon>
        <taxon>eudicotyledons</taxon>
        <taxon>Gunneridae</taxon>
        <taxon>Pentapetalae</taxon>
        <taxon>rosids</taxon>
        <taxon>fabids</taxon>
        <taxon>Malpighiales</taxon>
        <taxon>Linaceae</taxon>
        <taxon>Linum</taxon>
    </lineage>
</organism>
<dbReference type="PANTHER" id="PTHR33021">
    <property type="entry name" value="BLUE COPPER PROTEIN"/>
    <property type="match status" value="1"/>
</dbReference>
<evidence type="ECO:0000256" key="3">
    <source>
        <dbReference type="ARBA" id="ARBA00023157"/>
    </source>
</evidence>
<protein>
    <recommendedName>
        <fullName evidence="4">Basic blue protein</fullName>
    </recommendedName>
    <alternativeName>
        <fullName evidence="5">Plantacyanin</fullName>
    </alternativeName>
</protein>
<proteinExistence type="predicted"/>
<dbReference type="Gene3D" id="2.60.40.420">
    <property type="entry name" value="Cupredoxins - blue copper proteins"/>
    <property type="match status" value="1"/>
</dbReference>
<keyword evidence="6" id="KW-0732">Signal</keyword>
<dbReference type="InterPro" id="IPR008972">
    <property type="entry name" value="Cupredoxin"/>
</dbReference>
<keyword evidence="2" id="KW-0186">Copper</keyword>
<evidence type="ECO:0000259" key="7">
    <source>
        <dbReference type="PROSITE" id="PS51485"/>
    </source>
</evidence>
<dbReference type="InterPro" id="IPR003245">
    <property type="entry name" value="Phytocyanin_dom"/>
</dbReference>
<evidence type="ECO:0000256" key="1">
    <source>
        <dbReference type="ARBA" id="ARBA00022723"/>
    </source>
</evidence>
<dbReference type="GO" id="GO:0005886">
    <property type="term" value="C:plasma membrane"/>
    <property type="evidence" value="ECO:0007669"/>
    <property type="project" value="TreeGrafter"/>
</dbReference>
<dbReference type="PANTHER" id="PTHR33021:SF9">
    <property type="entry name" value="PUTATIVE, EXPRESSED-RELATED"/>
    <property type="match status" value="1"/>
</dbReference>
<keyword evidence="1" id="KW-0479">Metal-binding</keyword>
<dbReference type="GO" id="GO:0009055">
    <property type="term" value="F:electron transfer activity"/>
    <property type="evidence" value="ECO:0007669"/>
    <property type="project" value="InterPro"/>
</dbReference>
<sequence length="131" mass="13691">MATKGRGSAAAMAAATLCLFMLVSALHFDVASAAATTYTVGGSAGWTFNVSAWPKGKRFKAGDVLVFKYNPSIHNVVAVNKAGHSGCTTPRGSRVFSSGTDRIKLVKGQNYFICNFVGHCQAGMKIAVTAL</sequence>
<dbReference type="Pfam" id="PF02298">
    <property type="entry name" value="Cu_bind_like"/>
    <property type="match status" value="1"/>
</dbReference>
<feature type="chain" id="PRO_5043651512" description="Basic blue protein" evidence="6">
    <location>
        <begin position="26"/>
        <end position="131"/>
    </location>
</feature>
<keyword evidence="9" id="KW-1185">Reference proteome</keyword>
<dbReference type="PROSITE" id="PS51485">
    <property type="entry name" value="PHYTOCYANIN"/>
    <property type="match status" value="1"/>
</dbReference>
<evidence type="ECO:0000313" key="8">
    <source>
        <dbReference type="EMBL" id="CAL1352673.1"/>
    </source>
</evidence>
<evidence type="ECO:0000256" key="6">
    <source>
        <dbReference type="SAM" id="SignalP"/>
    </source>
</evidence>
<dbReference type="EMBL" id="OZ034813">
    <property type="protein sequence ID" value="CAL1352673.1"/>
    <property type="molecule type" value="Genomic_DNA"/>
</dbReference>
<name>A0AAV2C9V1_9ROSI</name>
<evidence type="ECO:0000313" key="9">
    <source>
        <dbReference type="Proteomes" id="UP001497516"/>
    </source>
</evidence>
<feature type="domain" description="Phytocyanin" evidence="7">
    <location>
        <begin position="36"/>
        <end position="131"/>
    </location>
</feature>
<dbReference type="SUPFAM" id="SSF49503">
    <property type="entry name" value="Cupredoxins"/>
    <property type="match status" value="1"/>
</dbReference>
<dbReference type="InterPro" id="IPR041844">
    <property type="entry name" value="Plantacyanin"/>
</dbReference>
<evidence type="ECO:0000256" key="2">
    <source>
        <dbReference type="ARBA" id="ARBA00023008"/>
    </source>
</evidence>
<keyword evidence="3" id="KW-1015">Disulfide bond</keyword>
<evidence type="ECO:0000256" key="5">
    <source>
        <dbReference type="ARBA" id="ARBA00082491"/>
    </source>
</evidence>
<dbReference type="FunFam" id="2.60.40.420:FF:000013">
    <property type="entry name" value="basic blue protein-like"/>
    <property type="match status" value="1"/>
</dbReference>
<dbReference type="Proteomes" id="UP001497516">
    <property type="component" value="Chromosome 1"/>
</dbReference>
<dbReference type="InterPro" id="IPR039391">
    <property type="entry name" value="Phytocyanin-like"/>
</dbReference>
<gene>
    <name evidence="8" type="ORF">LTRI10_LOCUS625</name>
</gene>
<dbReference type="AlphaFoldDB" id="A0AAV2C9V1"/>
<evidence type="ECO:0000256" key="4">
    <source>
        <dbReference type="ARBA" id="ARBA00071970"/>
    </source>
</evidence>
<feature type="signal peptide" evidence="6">
    <location>
        <begin position="1"/>
        <end position="25"/>
    </location>
</feature>
<dbReference type="GO" id="GO:0046872">
    <property type="term" value="F:metal ion binding"/>
    <property type="evidence" value="ECO:0007669"/>
    <property type="project" value="UniProtKB-KW"/>
</dbReference>
<reference evidence="8 9" key="1">
    <citation type="submission" date="2024-04" db="EMBL/GenBank/DDBJ databases">
        <authorList>
            <person name="Fracassetti M."/>
        </authorList>
    </citation>
    <scope>NUCLEOTIDE SEQUENCE [LARGE SCALE GENOMIC DNA]</scope>
</reference>
<accession>A0AAV2C9V1</accession>